<accession>A0ABS5QYA9</accession>
<feature type="transmembrane region" description="Helical" evidence="1">
    <location>
        <begin position="81"/>
        <end position="99"/>
    </location>
</feature>
<dbReference type="EMBL" id="JAAMFK010000001">
    <property type="protein sequence ID" value="MBS9338168.1"/>
    <property type="molecule type" value="Genomic_DNA"/>
</dbReference>
<comment type="caution">
    <text evidence="2">The sequence shown here is derived from an EMBL/GenBank/DDBJ whole genome shotgun (WGS) entry which is preliminary data.</text>
</comment>
<gene>
    <name evidence="2" type="ORF">G6R29_00760</name>
</gene>
<organism evidence="2 3">
    <name type="scientific">Fructobacillus broussonetiae</name>
    <dbReference type="NCBI Taxonomy" id="2713173"/>
    <lineage>
        <taxon>Bacteria</taxon>
        <taxon>Bacillati</taxon>
        <taxon>Bacillota</taxon>
        <taxon>Bacilli</taxon>
        <taxon>Lactobacillales</taxon>
        <taxon>Lactobacillaceae</taxon>
        <taxon>Fructobacillus</taxon>
    </lineage>
</organism>
<reference evidence="2 3" key="1">
    <citation type="submission" date="2020-02" db="EMBL/GenBank/DDBJ databases">
        <title>Fructobacillus sp. isolated from paper mulberry of Taiwan.</title>
        <authorList>
            <person name="Lin S.-T."/>
        </authorList>
    </citation>
    <scope>NUCLEOTIDE SEQUENCE [LARGE SCALE GENOMIC DNA]</scope>
    <source>
        <strain evidence="2 3">M2-14</strain>
    </source>
</reference>
<dbReference type="RefSeq" id="WP_213808451.1">
    <property type="nucleotide sequence ID" value="NZ_JAAMFK010000001.1"/>
</dbReference>
<dbReference type="Proteomes" id="UP001519504">
    <property type="component" value="Unassembled WGS sequence"/>
</dbReference>
<keyword evidence="1" id="KW-1133">Transmembrane helix</keyword>
<sequence length="117" mass="13599">MVKRAIPTNNTVGSLLIYNEAEFQKVDFTKKSFLSYKYEKISKYDAWKEIKDVNLTDAASYPSWIADSRSKIIQNLSLRQFTYNFMLILNNTLFLGFIITKSSDLFKNESKSKSEKS</sequence>
<protein>
    <submittedName>
        <fullName evidence="2">Uncharacterized protein</fullName>
    </submittedName>
</protein>
<keyword evidence="1" id="KW-0472">Membrane</keyword>
<evidence type="ECO:0000313" key="2">
    <source>
        <dbReference type="EMBL" id="MBS9338168.1"/>
    </source>
</evidence>
<proteinExistence type="predicted"/>
<keyword evidence="1" id="KW-0812">Transmembrane</keyword>
<evidence type="ECO:0000256" key="1">
    <source>
        <dbReference type="SAM" id="Phobius"/>
    </source>
</evidence>
<name>A0ABS5QYA9_9LACO</name>
<keyword evidence="3" id="KW-1185">Reference proteome</keyword>
<evidence type="ECO:0000313" key="3">
    <source>
        <dbReference type="Proteomes" id="UP001519504"/>
    </source>
</evidence>